<sequence>MRSPPLRNSTVGFERRMAEQKGVINSVDSRVRVQLGPSPVDHEKTPMDKIDGSDLFKFKERICATFHIQYYPHLIFTYHALKS</sequence>
<protein>
    <submittedName>
        <fullName evidence="1 2">Uncharacterized protein</fullName>
    </submittedName>
</protein>
<proteinExistence type="predicted"/>
<evidence type="ECO:0000313" key="3">
    <source>
        <dbReference type="Proteomes" id="UP000002051"/>
    </source>
</evidence>
<organism evidence="1 3">
    <name type="scientific">Medicago truncatula</name>
    <name type="common">Barrel medic</name>
    <name type="synonym">Medicago tribuloides</name>
    <dbReference type="NCBI Taxonomy" id="3880"/>
    <lineage>
        <taxon>Eukaryota</taxon>
        <taxon>Viridiplantae</taxon>
        <taxon>Streptophyta</taxon>
        <taxon>Embryophyta</taxon>
        <taxon>Tracheophyta</taxon>
        <taxon>Spermatophyta</taxon>
        <taxon>Magnoliopsida</taxon>
        <taxon>eudicotyledons</taxon>
        <taxon>Gunneridae</taxon>
        <taxon>Pentapetalae</taxon>
        <taxon>rosids</taxon>
        <taxon>fabids</taxon>
        <taxon>Fabales</taxon>
        <taxon>Fabaceae</taxon>
        <taxon>Papilionoideae</taxon>
        <taxon>50 kb inversion clade</taxon>
        <taxon>NPAAA clade</taxon>
        <taxon>Hologalegina</taxon>
        <taxon>IRL clade</taxon>
        <taxon>Trifolieae</taxon>
        <taxon>Medicago</taxon>
    </lineage>
</organism>
<keyword evidence="3" id="KW-1185">Reference proteome</keyword>
<reference evidence="1 3" key="2">
    <citation type="journal article" date="2014" name="BMC Genomics">
        <title>An improved genome release (version Mt4.0) for the model legume Medicago truncatula.</title>
        <authorList>
            <person name="Tang H."/>
            <person name="Krishnakumar V."/>
            <person name="Bidwell S."/>
            <person name="Rosen B."/>
            <person name="Chan A."/>
            <person name="Zhou S."/>
            <person name="Gentzbittel L."/>
            <person name="Childs K.L."/>
            <person name="Yandell M."/>
            <person name="Gundlach H."/>
            <person name="Mayer K.F."/>
            <person name="Schwartz D.C."/>
            <person name="Town C.D."/>
        </authorList>
    </citation>
    <scope>GENOME REANNOTATION</scope>
    <source>
        <strain evidence="2 3">cv. Jemalong A17</strain>
    </source>
</reference>
<gene>
    <name evidence="1" type="ordered locus">MTR_3g095120</name>
</gene>
<dbReference type="HOGENOM" id="CLU_2546054_0_0_1"/>
<dbReference type="AlphaFoldDB" id="G7JAC5"/>
<evidence type="ECO:0000313" key="2">
    <source>
        <dbReference type="EnsemblPlants" id="AES72757"/>
    </source>
</evidence>
<dbReference type="PaxDb" id="3880-AES72757"/>
<evidence type="ECO:0000313" key="1">
    <source>
        <dbReference type="EMBL" id="AES72757.1"/>
    </source>
</evidence>
<name>G7JAC5_MEDTR</name>
<accession>G7JAC5</accession>
<dbReference type="Proteomes" id="UP000002051">
    <property type="component" value="Chromosome 3"/>
</dbReference>
<reference evidence="1 3" key="1">
    <citation type="journal article" date="2011" name="Nature">
        <title>The Medicago genome provides insight into the evolution of rhizobial symbioses.</title>
        <authorList>
            <person name="Young N.D."/>
            <person name="Debelle F."/>
            <person name="Oldroyd G.E."/>
            <person name="Geurts R."/>
            <person name="Cannon S.B."/>
            <person name="Udvardi M.K."/>
            <person name="Benedito V.A."/>
            <person name="Mayer K.F."/>
            <person name="Gouzy J."/>
            <person name="Schoof H."/>
            <person name="Van de Peer Y."/>
            <person name="Proost S."/>
            <person name="Cook D.R."/>
            <person name="Meyers B.C."/>
            <person name="Spannagl M."/>
            <person name="Cheung F."/>
            <person name="De Mita S."/>
            <person name="Krishnakumar V."/>
            <person name="Gundlach H."/>
            <person name="Zhou S."/>
            <person name="Mudge J."/>
            <person name="Bharti A.K."/>
            <person name="Murray J.D."/>
            <person name="Naoumkina M.A."/>
            <person name="Rosen B."/>
            <person name="Silverstein K.A."/>
            <person name="Tang H."/>
            <person name="Rombauts S."/>
            <person name="Zhao P.X."/>
            <person name="Zhou P."/>
            <person name="Barbe V."/>
            <person name="Bardou P."/>
            <person name="Bechner M."/>
            <person name="Bellec A."/>
            <person name="Berger A."/>
            <person name="Berges H."/>
            <person name="Bidwell S."/>
            <person name="Bisseling T."/>
            <person name="Choisne N."/>
            <person name="Couloux A."/>
            <person name="Denny R."/>
            <person name="Deshpande S."/>
            <person name="Dai X."/>
            <person name="Doyle J.J."/>
            <person name="Dudez A.M."/>
            <person name="Farmer A.D."/>
            <person name="Fouteau S."/>
            <person name="Franken C."/>
            <person name="Gibelin C."/>
            <person name="Gish J."/>
            <person name="Goldstein S."/>
            <person name="Gonzalez A.J."/>
            <person name="Green P.J."/>
            <person name="Hallab A."/>
            <person name="Hartog M."/>
            <person name="Hua A."/>
            <person name="Humphray S.J."/>
            <person name="Jeong D.H."/>
            <person name="Jing Y."/>
            <person name="Jocker A."/>
            <person name="Kenton S.M."/>
            <person name="Kim D.J."/>
            <person name="Klee K."/>
            <person name="Lai H."/>
            <person name="Lang C."/>
            <person name="Lin S."/>
            <person name="Macmil S.L."/>
            <person name="Magdelenat G."/>
            <person name="Matthews L."/>
            <person name="McCorrison J."/>
            <person name="Monaghan E.L."/>
            <person name="Mun J.H."/>
            <person name="Najar F.Z."/>
            <person name="Nicholson C."/>
            <person name="Noirot C."/>
            <person name="O'Bleness M."/>
            <person name="Paule C.R."/>
            <person name="Poulain J."/>
            <person name="Prion F."/>
            <person name="Qin B."/>
            <person name="Qu C."/>
            <person name="Retzel E.F."/>
            <person name="Riddle C."/>
            <person name="Sallet E."/>
            <person name="Samain S."/>
            <person name="Samson N."/>
            <person name="Sanders I."/>
            <person name="Saurat O."/>
            <person name="Scarpelli C."/>
            <person name="Schiex T."/>
            <person name="Segurens B."/>
            <person name="Severin A.J."/>
            <person name="Sherrier D.J."/>
            <person name="Shi R."/>
            <person name="Sims S."/>
            <person name="Singer S.R."/>
            <person name="Sinharoy S."/>
            <person name="Sterck L."/>
            <person name="Viollet A."/>
            <person name="Wang B.B."/>
            <person name="Wang K."/>
            <person name="Wang M."/>
            <person name="Wang X."/>
            <person name="Warfsmann J."/>
            <person name="Weissenbach J."/>
            <person name="White D.D."/>
            <person name="White J.D."/>
            <person name="Wiley G.B."/>
            <person name="Wincker P."/>
            <person name="Xing Y."/>
            <person name="Yang L."/>
            <person name="Yao Z."/>
            <person name="Ying F."/>
            <person name="Zhai J."/>
            <person name="Zhou L."/>
            <person name="Zuber A."/>
            <person name="Denarie J."/>
            <person name="Dixon R.A."/>
            <person name="May G.D."/>
            <person name="Schwartz D.C."/>
            <person name="Rogers J."/>
            <person name="Quetier F."/>
            <person name="Town C.D."/>
            <person name="Roe B.A."/>
        </authorList>
    </citation>
    <scope>NUCLEOTIDE SEQUENCE [LARGE SCALE GENOMIC DNA]</scope>
    <source>
        <strain evidence="1">A17</strain>
        <strain evidence="2 3">cv. Jemalong A17</strain>
    </source>
</reference>
<dbReference type="EnsemblPlants" id="AES72757">
    <property type="protein sequence ID" value="AES72757"/>
    <property type="gene ID" value="MTR_3g095120"/>
</dbReference>
<dbReference type="EMBL" id="CM001219">
    <property type="protein sequence ID" value="AES72757.1"/>
    <property type="molecule type" value="Genomic_DNA"/>
</dbReference>
<reference evidence="2" key="3">
    <citation type="submission" date="2015-04" db="UniProtKB">
        <authorList>
            <consortium name="EnsemblPlants"/>
        </authorList>
    </citation>
    <scope>IDENTIFICATION</scope>
    <source>
        <strain evidence="2">cv. Jemalong A17</strain>
    </source>
</reference>